<keyword evidence="3" id="KW-1185">Reference proteome</keyword>
<evidence type="ECO:0000313" key="3">
    <source>
        <dbReference type="Proteomes" id="UP001235712"/>
    </source>
</evidence>
<feature type="region of interest" description="Disordered" evidence="1">
    <location>
        <begin position="18"/>
        <end position="54"/>
    </location>
</feature>
<dbReference type="Proteomes" id="UP001235712">
    <property type="component" value="Unassembled WGS sequence"/>
</dbReference>
<dbReference type="EMBL" id="JAUSQZ010000001">
    <property type="protein sequence ID" value="MDP9828176.1"/>
    <property type="molecule type" value="Genomic_DNA"/>
</dbReference>
<reference evidence="2 3" key="1">
    <citation type="submission" date="2023-07" db="EMBL/GenBank/DDBJ databases">
        <title>Sequencing the genomes of 1000 actinobacteria strains.</title>
        <authorList>
            <person name="Klenk H.-P."/>
        </authorList>
    </citation>
    <scope>NUCLEOTIDE SEQUENCE [LARGE SCALE GENOMIC DNA]</scope>
    <source>
        <strain evidence="2 3">DSM 44388</strain>
    </source>
</reference>
<protein>
    <submittedName>
        <fullName evidence="2">Uncharacterized protein</fullName>
    </submittedName>
</protein>
<comment type="caution">
    <text evidence="2">The sequence shown here is derived from an EMBL/GenBank/DDBJ whole genome shotgun (WGS) entry which is preliminary data.</text>
</comment>
<evidence type="ECO:0000256" key="1">
    <source>
        <dbReference type="SAM" id="MobiDB-lite"/>
    </source>
</evidence>
<organism evidence="2 3">
    <name type="scientific">Kineosporia succinea</name>
    <dbReference type="NCBI Taxonomy" id="84632"/>
    <lineage>
        <taxon>Bacteria</taxon>
        <taxon>Bacillati</taxon>
        <taxon>Actinomycetota</taxon>
        <taxon>Actinomycetes</taxon>
        <taxon>Kineosporiales</taxon>
        <taxon>Kineosporiaceae</taxon>
        <taxon>Kineosporia</taxon>
    </lineage>
</organism>
<accession>A0ABT9P660</accession>
<feature type="compositionally biased region" description="Polar residues" evidence="1">
    <location>
        <begin position="39"/>
        <end position="51"/>
    </location>
</feature>
<dbReference type="RefSeq" id="WP_307245100.1">
    <property type="nucleotide sequence ID" value="NZ_JAUSQZ010000001.1"/>
</dbReference>
<name>A0ABT9P660_9ACTN</name>
<proteinExistence type="predicted"/>
<sequence length="115" mass="12236">MIDMRIGGTSLPSTRIAVTAADADGNPAGSQGGAWSFDTDPSNQNPRSAKSFSWVADGSPEARALNGDVYLTAMFEQYVNYRGPKRGTVDNPLAPSTVRTVAMNPAEGRIFDVRV</sequence>
<gene>
    <name evidence="2" type="ORF">J2S57_003925</name>
</gene>
<evidence type="ECO:0000313" key="2">
    <source>
        <dbReference type="EMBL" id="MDP9828176.1"/>
    </source>
</evidence>